<dbReference type="Pfam" id="PF01081">
    <property type="entry name" value="Aldolase"/>
    <property type="match status" value="1"/>
</dbReference>
<comment type="caution">
    <text evidence="6">The sequence shown here is derived from an EMBL/GenBank/DDBJ whole genome shotgun (WGS) entry which is preliminary data.</text>
</comment>
<dbReference type="EMBL" id="BAAARW010000035">
    <property type="protein sequence ID" value="GAA2448215.1"/>
    <property type="molecule type" value="Genomic_DNA"/>
</dbReference>
<gene>
    <name evidence="6" type="ORF">GCM10010191_77050</name>
</gene>
<comment type="similarity">
    <text evidence="2">Belongs to the KHG/KDPG aldolase family.</text>
</comment>
<protein>
    <submittedName>
        <fullName evidence="6">Bifunctional 4-hydroxy-2-oxoglutarate aldolase/2-dehydro-3-deoxy-phosphogluconate aldolase</fullName>
    </submittedName>
</protein>
<sequence length="206" mass="21071">MDTDDFFGHHLARDPVLGIFRGLAPDDTVELCERAWEFGVELIEVPVQTPDALPSLRAALDAAGRRGKHVGAGTVTTVEQLAAVHELGAAFTVAPGLHSEVAAESLRLGLPHLPGVATATEIANALAFGFTWLKAFPAAQLGTGWIAAQLAPFPLVRFVATGGIGPSNAGSFLAAGCRGVAVGSALADPTAFSRLREAVGAGAQAS</sequence>
<evidence type="ECO:0000256" key="4">
    <source>
        <dbReference type="ARBA" id="ARBA00023239"/>
    </source>
</evidence>
<dbReference type="RefSeq" id="WP_344595937.1">
    <property type="nucleotide sequence ID" value="NZ_BAAARW010000035.1"/>
</dbReference>
<dbReference type="Proteomes" id="UP001501231">
    <property type="component" value="Unassembled WGS sequence"/>
</dbReference>
<reference evidence="6 7" key="1">
    <citation type="journal article" date="2019" name="Int. J. Syst. Evol. Microbiol.">
        <title>The Global Catalogue of Microorganisms (GCM) 10K type strain sequencing project: providing services to taxonomists for standard genome sequencing and annotation.</title>
        <authorList>
            <consortium name="The Broad Institute Genomics Platform"/>
            <consortium name="The Broad Institute Genome Sequencing Center for Infectious Disease"/>
            <person name="Wu L."/>
            <person name="Ma J."/>
        </authorList>
    </citation>
    <scope>NUCLEOTIDE SEQUENCE [LARGE SCALE GENOMIC DNA]</scope>
    <source>
        <strain evidence="6 7">JCM 3325</strain>
    </source>
</reference>
<keyword evidence="7" id="KW-1185">Reference proteome</keyword>
<evidence type="ECO:0000256" key="3">
    <source>
        <dbReference type="ARBA" id="ARBA00011233"/>
    </source>
</evidence>
<keyword evidence="4" id="KW-0456">Lyase</keyword>
<accession>A0ABN3K6G3</accession>
<organism evidence="6 7">
    <name type="scientific">Actinomadura vinacea</name>
    <dbReference type="NCBI Taxonomy" id="115336"/>
    <lineage>
        <taxon>Bacteria</taxon>
        <taxon>Bacillati</taxon>
        <taxon>Actinomycetota</taxon>
        <taxon>Actinomycetes</taxon>
        <taxon>Streptosporangiales</taxon>
        <taxon>Thermomonosporaceae</taxon>
        <taxon>Actinomadura</taxon>
    </lineage>
</organism>
<dbReference type="SUPFAM" id="SSF51569">
    <property type="entry name" value="Aldolase"/>
    <property type="match status" value="1"/>
</dbReference>
<evidence type="ECO:0000313" key="7">
    <source>
        <dbReference type="Proteomes" id="UP001501231"/>
    </source>
</evidence>
<evidence type="ECO:0000256" key="1">
    <source>
        <dbReference type="ARBA" id="ARBA00004761"/>
    </source>
</evidence>
<dbReference type="Gene3D" id="3.20.20.70">
    <property type="entry name" value="Aldolase class I"/>
    <property type="match status" value="1"/>
</dbReference>
<comment type="subunit">
    <text evidence="3">Homotrimer.</text>
</comment>
<dbReference type="CDD" id="cd00452">
    <property type="entry name" value="KDPG_aldolase"/>
    <property type="match status" value="1"/>
</dbReference>
<dbReference type="InterPro" id="IPR013785">
    <property type="entry name" value="Aldolase_TIM"/>
</dbReference>
<evidence type="ECO:0000313" key="6">
    <source>
        <dbReference type="EMBL" id="GAA2448215.1"/>
    </source>
</evidence>
<dbReference type="InterPro" id="IPR000887">
    <property type="entry name" value="Aldlse_KDPG_KHG"/>
</dbReference>
<dbReference type="PANTHER" id="PTHR30246">
    <property type="entry name" value="2-KETO-3-DEOXY-6-PHOSPHOGLUCONATE ALDOLASE"/>
    <property type="match status" value="1"/>
</dbReference>
<proteinExistence type="inferred from homology"/>
<evidence type="ECO:0000256" key="2">
    <source>
        <dbReference type="ARBA" id="ARBA00006906"/>
    </source>
</evidence>
<keyword evidence="5" id="KW-0119">Carbohydrate metabolism</keyword>
<evidence type="ECO:0000256" key="5">
    <source>
        <dbReference type="ARBA" id="ARBA00023277"/>
    </source>
</evidence>
<dbReference type="PANTHER" id="PTHR30246:SF1">
    <property type="entry name" value="2-DEHYDRO-3-DEOXY-6-PHOSPHOGALACTONATE ALDOLASE-RELATED"/>
    <property type="match status" value="1"/>
</dbReference>
<name>A0ABN3K6G3_9ACTN</name>
<comment type="pathway">
    <text evidence="1">Carbohydrate acid metabolism.</text>
</comment>